<evidence type="ECO:0000313" key="8">
    <source>
        <dbReference type="Proteomes" id="UP000218399"/>
    </source>
</evidence>
<protein>
    <submittedName>
        <fullName evidence="7">Polysaccharide biosynthesis protein</fullName>
    </submittedName>
</protein>
<dbReference type="InterPro" id="IPR050833">
    <property type="entry name" value="Poly_Biosynth_Transport"/>
</dbReference>
<keyword evidence="5 6" id="KW-0472">Membrane</keyword>
<dbReference type="InterPro" id="IPR002797">
    <property type="entry name" value="Polysacc_synth"/>
</dbReference>
<keyword evidence="4 6" id="KW-1133">Transmembrane helix</keyword>
<comment type="subcellular location">
    <subcellularLocation>
        <location evidence="1">Cell membrane</location>
        <topology evidence="1">Multi-pass membrane protein</topology>
    </subcellularLocation>
</comment>
<feature type="transmembrane region" description="Helical" evidence="6">
    <location>
        <begin position="230"/>
        <end position="247"/>
    </location>
</feature>
<organism evidence="7 8">
    <name type="scientific">Bifidobacterium criceti</name>
    <dbReference type="NCBI Taxonomy" id="1960969"/>
    <lineage>
        <taxon>Bacteria</taxon>
        <taxon>Bacillati</taxon>
        <taxon>Actinomycetota</taxon>
        <taxon>Actinomycetes</taxon>
        <taxon>Bifidobacteriales</taxon>
        <taxon>Bifidobacteriaceae</taxon>
        <taxon>Bifidobacterium</taxon>
    </lineage>
</organism>
<gene>
    <name evidence="7" type="ORF">B1526_0269</name>
</gene>
<feature type="transmembrane region" description="Helical" evidence="6">
    <location>
        <begin position="399"/>
        <end position="420"/>
    </location>
</feature>
<dbReference type="OrthoDB" id="3249502at2"/>
<reference evidence="7 8" key="1">
    <citation type="journal article" date="2017" name="ISME J.">
        <title>Unveiling bifidobacterial biogeography across the mammalian branch of the tree of life.</title>
        <authorList>
            <person name="Milani C."/>
            <person name="Mangifesta M."/>
            <person name="Mancabelli L."/>
            <person name="Lugli G.A."/>
            <person name="James K."/>
            <person name="Duranti S."/>
            <person name="Turroni F."/>
            <person name="Ferrario C."/>
            <person name="Ossiprandi M.C."/>
            <person name="van Sinderen D."/>
            <person name="Ventura M."/>
        </authorList>
    </citation>
    <scope>NUCLEOTIDE SEQUENCE [LARGE SCALE GENOMIC DNA]</scope>
    <source>
        <strain evidence="8">Ham19E</strain>
    </source>
</reference>
<feature type="transmembrane region" description="Helical" evidence="6">
    <location>
        <begin position="343"/>
        <end position="362"/>
    </location>
</feature>
<evidence type="ECO:0000313" key="7">
    <source>
        <dbReference type="EMBL" id="PAU68635.1"/>
    </source>
</evidence>
<comment type="caution">
    <text evidence="7">The sequence shown here is derived from an EMBL/GenBank/DDBJ whole genome shotgun (WGS) entry which is preliminary data.</text>
</comment>
<dbReference type="EMBL" id="MVOH01000004">
    <property type="protein sequence ID" value="PAU68635.1"/>
    <property type="molecule type" value="Genomic_DNA"/>
</dbReference>
<evidence type="ECO:0000256" key="3">
    <source>
        <dbReference type="ARBA" id="ARBA00022692"/>
    </source>
</evidence>
<evidence type="ECO:0000256" key="4">
    <source>
        <dbReference type="ARBA" id="ARBA00022989"/>
    </source>
</evidence>
<feature type="transmembrane region" description="Helical" evidence="6">
    <location>
        <begin position="67"/>
        <end position="89"/>
    </location>
</feature>
<feature type="transmembrane region" description="Helical" evidence="6">
    <location>
        <begin position="25"/>
        <end position="47"/>
    </location>
</feature>
<proteinExistence type="predicted"/>
<accession>A0A2A2EI86</accession>
<feature type="transmembrane region" description="Helical" evidence="6">
    <location>
        <begin position="458"/>
        <end position="478"/>
    </location>
</feature>
<keyword evidence="2" id="KW-1003">Cell membrane</keyword>
<dbReference type="AlphaFoldDB" id="A0A2A2EI86"/>
<evidence type="ECO:0000256" key="1">
    <source>
        <dbReference type="ARBA" id="ARBA00004651"/>
    </source>
</evidence>
<feature type="transmembrane region" description="Helical" evidence="6">
    <location>
        <begin position="160"/>
        <end position="183"/>
    </location>
</feature>
<feature type="transmembrane region" description="Helical" evidence="6">
    <location>
        <begin position="131"/>
        <end position="148"/>
    </location>
</feature>
<evidence type="ECO:0000256" key="2">
    <source>
        <dbReference type="ARBA" id="ARBA00022475"/>
    </source>
</evidence>
<dbReference type="Proteomes" id="UP000218399">
    <property type="component" value="Unassembled WGS sequence"/>
</dbReference>
<feature type="transmembrane region" description="Helical" evidence="6">
    <location>
        <begin position="189"/>
        <end position="209"/>
    </location>
</feature>
<dbReference type="PANTHER" id="PTHR30250:SF11">
    <property type="entry name" value="O-ANTIGEN TRANSPORTER-RELATED"/>
    <property type="match status" value="1"/>
</dbReference>
<keyword evidence="8" id="KW-1185">Reference proteome</keyword>
<feature type="transmembrane region" description="Helical" evidence="6">
    <location>
        <begin position="101"/>
        <end position="125"/>
    </location>
</feature>
<feature type="transmembrane region" description="Helical" evidence="6">
    <location>
        <begin position="374"/>
        <end position="393"/>
    </location>
</feature>
<name>A0A2A2EI86_9BIFI</name>
<dbReference type="PANTHER" id="PTHR30250">
    <property type="entry name" value="PST FAMILY PREDICTED COLANIC ACID TRANSPORTER"/>
    <property type="match status" value="1"/>
</dbReference>
<sequence>MYRKDAKRETIRSVEEGVVGKYKNLLVNIGLFGLNTIATKLITFLLVPLYTWYMSAAEFGITDMSVIVINLVIPLATLSIADATLRYALEDKERNKQYITIGLLVVTLSCVIVLCCLPCLRLGIFGGLGDYSWLFLLSYAANAYQMYFNNVARAVNEVKIIPVASTVTAFATGALAYVFIGVMHANVQGYFWSLIIGNVLGCLFYLFGGHLVRYLSVVTPHECVRRLRPMLRYSLPLIPNALFWWIGTSVNRFFITSMLGIAYSGLFAAASKIPSLLNIICGVFQQAWTLSAFQEYRRTNISAFFTKIFRVFQCGMVLSSSAIVLLAPWLARLMLQKEFYGSWVLVPPLIVAFYFNTMNAFFGTVYTASMKTQTLFTTTVAGSIVIVVATYLLLPVMGLQGACLAMILSNVVVLVLRMWFSRRYIVVEVHWATVLPSLALLIVQSVVMALQIPHYSIYASLLFAIVVVLQIVDVMPIVRDVIRQGKMKKLAKDERSAA</sequence>
<evidence type="ECO:0000256" key="5">
    <source>
        <dbReference type="ARBA" id="ARBA00023136"/>
    </source>
</evidence>
<feature type="transmembrane region" description="Helical" evidence="6">
    <location>
        <begin position="432"/>
        <end position="452"/>
    </location>
</feature>
<evidence type="ECO:0000256" key="6">
    <source>
        <dbReference type="SAM" id="Phobius"/>
    </source>
</evidence>
<keyword evidence="3 6" id="KW-0812">Transmembrane</keyword>
<dbReference type="Pfam" id="PF01943">
    <property type="entry name" value="Polysacc_synt"/>
    <property type="match status" value="1"/>
</dbReference>
<dbReference type="GO" id="GO:0005886">
    <property type="term" value="C:plasma membrane"/>
    <property type="evidence" value="ECO:0007669"/>
    <property type="project" value="UniProtKB-SubCell"/>
</dbReference>
<dbReference type="RefSeq" id="WP_095614348.1">
    <property type="nucleotide sequence ID" value="NZ_MVOH01000004.1"/>
</dbReference>
<feature type="transmembrane region" description="Helical" evidence="6">
    <location>
        <begin position="308"/>
        <end position="331"/>
    </location>
</feature>